<gene>
    <name evidence="1" type="ORF">EVA_11486</name>
</gene>
<name>J9GL11_9ZZZZ</name>
<organism evidence="1">
    <name type="scientific">gut metagenome</name>
    <dbReference type="NCBI Taxonomy" id="749906"/>
    <lineage>
        <taxon>unclassified sequences</taxon>
        <taxon>metagenomes</taxon>
        <taxon>organismal metagenomes</taxon>
    </lineage>
</organism>
<evidence type="ECO:0000313" key="1">
    <source>
        <dbReference type="EMBL" id="EJX00410.1"/>
    </source>
</evidence>
<sequence length="70" mass="8399">MTFITKLQDFALQHFRIDRIETRKGFVEDEQRRLVKYGDDKLHLLLHTLGEFFEFLVPPGHDTKLRKPTD</sequence>
<protein>
    <submittedName>
        <fullName evidence="1">Uncharacterized protein</fullName>
    </submittedName>
</protein>
<reference evidence="1" key="1">
    <citation type="journal article" date="2012" name="PLoS ONE">
        <title>Gene sets for utilization of primary and secondary nutrition supplies in the distal gut of endangered iberian lynx.</title>
        <authorList>
            <person name="Alcaide M."/>
            <person name="Messina E."/>
            <person name="Richter M."/>
            <person name="Bargiela R."/>
            <person name="Peplies J."/>
            <person name="Huws S.A."/>
            <person name="Newbold C.J."/>
            <person name="Golyshin P.N."/>
            <person name="Simon M.A."/>
            <person name="Lopez G."/>
            <person name="Yakimov M.M."/>
            <person name="Ferrer M."/>
        </authorList>
    </citation>
    <scope>NUCLEOTIDE SEQUENCE</scope>
</reference>
<accession>J9GL11</accession>
<dbReference type="AlphaFoldDB" id="J9GL11"/>
<proteinExistence type="predicted"/>
<dbReference type="EMBL" id="AMCI01003390">
    <property type="protein sequence ID" value="EJX00410.1"/>
    <property type="molecule type" value="Genomic_DNA"/>
</dbReference>
<comment type="caution">
    <text evidence="1">The sequence shown here is derived from an EMBL/GenBank/DDBJ whole genome shotgun (WGS) entry which is preliminary data.</text>
</comment>